<dbReference type="Proteomes" id="UP000199451">
    <property type="component" value="Unassembled WGS sequence"/>
</dbReference>
<dbReference type="RefSeq" id="WP_089695803.1">
    <property type="nucleotide sequence ID" value="NZ_FNHL01000002.1"/>
</dbReference>
<dbReference type="EMBL" id="FNHL01000002">
    <property type="protein sequence ID" value="SDM37299.1"/>
    <property type="molecule type" value="Genomic_DNA"/>
</dbReference>
<keyword evidence="2" id="KW-1185">Reference proteome</keyword>
<sequence length="222" mass="24925">MTDSFAAHWERRHAADPVLQEFDDVRDRGRERPHDYVFLVDIEDETVLDALGAAADALDDLDGVEGASREYLHATVKMLGFVVSDPTGEDEVSRETAARLAAEASDAVDDIDPFELRLPRLNVFPSVVFCEVHDDGVLGAVHDRLLGLDGMPRYRYDGDDYTPHVSLAHFDTEAGFRRAVEWTEANRKVDAGRVIVDAFKLVDIDLREAYPTFETVERYELG</sequence>
<organism evidence="1 2">
    <name type="scientific">Halogranum gelatinilyticum</name>
    <dbReference type="NCBI Taxonomy" id="660521"/>
    <lineage>
        <taxon>Archaea</taxon>
        <taxon>Methanobacteriati</taxon>
        <taxon>Methanobacteriota</taxon>
        <taxon>Stenosarchaea group</taxon>
        <taxon>Halobacteria</taxon>
        <taxon>Halobacteriales</taxon>
        <taxon>Haloferacaceae</taxon>
    </lineage>
</organism>
<dbReference type="SUPFAM" id="SSF55144">
    <property type="entry name" value="LigT-like"/>
    <property type="match status" value="1"/>
</dbReference>
<dbReference type="STRING" id="660521.SAMN04487949_1442"/>
<accession>A0A1G9SPB3</accession>
<evidence type="ECO:0000313" key="2">
    <source>
        <dbReference type="Proteomes" id="UP000199451"/>
    </source>
</evidence>
<dbReference type="OrthoDB" id="275707at2157"/>
<protein>
    <submittedName>
        <fullName evidence="1">2'-5' RNA ligase</fullName>
    </submittedName>
</protein>
<keyword evidence="1" id="KW-0436">Ligase</keyword>
<dbReference type="GO" id="GO:0016874">
    <property type="term" value="F:ligase activity"/>
    <property type="evidence" value="ECO:0007669"/>
    <property type="project" value="UniProtKB-KW"/>
</dbReference>
<evidence type="ECO:0000313" key="1">
    <source>
        <dbReference type="EMBL" id="SDM37299.1"/>
    </source>
</evidence>
<name>A0A1G9SPB3_9EURY</name>
<gene>
    <name evidence="1" type="ORF">SAMN04487949_1442</name>
</gene>
<reference evidence="2" key="1">
    <citation type="submission" date="2016-10" db="EMBL/GenBank/DDBJ databases">
        <authorList>
            <person name="Varghese N."/>
            <person name="Submissions S."/>
        </authorList>
    </citation>
    <scope>NUCLEOTIDE SEQUENCE [LARGE SCALE GENOMIC DNA]</scope>
    <source>
        <strain evidence="2">CGMCC 1.10119</strain>
    </source>
</reference>
<dbReference type="Pfam" id="PF13563">
    <property type="entry name" value="2_5_RNA_ligase2"/>
    <property type="match status" value="1"/>
</dbReference>
<dbReference type="InterPro" id="IPR009097">
    <property type="entry name" value="Cyclic_Pdiesterase"/>
</dbReference>
<dbReference type="Gene3D" id="3.90.1140.10">
    <property type="entry name" value="Cyclic phosphodiesterase"/>
    <property type="match status" value="1"/>
</dbReference>
<proteinExistence type="predicted"/>
<dbReference type="AlphaFoldDB" id="A0A1G9SPB3"/>